<gene>
    <name evidence="2" type="ORF">IDF66_16625</name>
</gene>
<evidence type="ECO:0000313" key="2">
    <source>
        <dbReference type="EMBL" id="MBD1321213.1"/>
    </source>
</evidence>
<keyword evidence="1" id="KW-1133">Transmembrane helix</keyword>
<reference evidence="2 3" key="1">
    <citation type="submission" date="2020-09" db="EMBL/GenBank/DDBJ databases">
        <title>Novel species in genus Gordonia.</title>
        <authorList>
            <person name="Zhang G."/>
        </authorList>
    </citation>
    <scope>NUCLEOTIDE SEQUENCE [LARGE SCALE GENOMIC DNA]</scope>
    <source>
        <strain evidence="2 3">ON-33</strain>
    </source>
</reference>
<evidence type="ECO:0000256" key="1">
    <source>
        <dbReference type="SAM" id="Phobius"/>
    </source>
</evidence>
<keyword evidence="3" id="KW-1185">Reference proteome</keyword>
<comment type="caution">
    <text evidence="2">The sequence shown here is derived from an EMBL/GenBank/DDBJ whole genome shotgun (WGS) entry which is preliminary data.</text>
</comment>
<dbReference type="EMBL" id="JACWMS010000003">
    <property type="protein sequence ID" value="MBD1321213.1"/>
    <property type="molecule type" value="Genomic_DNA"/>
</dbReference>
<dbReference type="RefSeq" id="WP_164306849.1">
    <property type="nucleotide sequence ID" value="NZ_BAABAD010000005.1"/>
</dbReference>
<name>A0ABR7WEM1_9ACTN</name>
<sequence length="87" mass="9190">MSDKKTRTFARLFDIRNIVGALMGIYGVILLIAGLVPSSAEAGAGSTQRSTDPIDMSVGSGANLWVGAILLVVALIFIGWAAWRPRS</sequence>
<proteinExistence type="predicted"/>
<evidence type="ECO:0008006" key="4">
    <source>
        <dbReference type="Google" id="ProtNLM"/>
    </source>
</evidence>
<feature type="transmembrane region" description="Helical" evidence="1">
    <location>
        <begin position="21"/>
        <end position="40"/>
    </location>
</feature>
<keyword evidence="1" id="KW-0812">Transmembrane</keyword>
<keyword evidence="1" id="KW-0472">Membrane</keyword>
<accession>A0ABR7WEM1</accession>
<dbReference type="Proteomes" id="UP000602395">
    <property type="component" value="Unassembled WGS sequence"/>
</dbReference>
<feature type="transmembrane region" description="Helical" evidence="1">
    <location>
        <begin position="60"/>
        <end position="83"/>
    </location>
</feature>
<evidence type="ECO:0000313" key="3">
    <source>
        <dbReference type="Proteomes" id="UP000602395"/>
    </source>
</evidence>
<protein>
    <recommendedName>
        <fullName evidence="4">LPXTG cell wall anchor domain-containing protein</fullName>
    </recommendedName>
</protein>
<organism evidence="2 3">
    <name type="scientific">Gordonia hankookensis</name>
    <dbReference type="NCBI Taxonomy" id="589403"/>
    <lineage>
        <taxon>Bacteria</taxon>
        <taxon>Bacillati</taxon>
        <taxon>Actinomycetota</taxon>
        <taxon>Actinomycetes</taxon>
        <taxon>Mycobacteriales</taxon>
        <taxon>Gordoniaceae</taxon>
        <taxon>Gordonia</taxon>
    </lineage>
</organism>